<accession>A0A820NN41</accession>
<comment type="caution">
    <text evidence="1">The sequence shown here is derived from an EMBL/GenBank/DDBJ whole genome shotgun (WGS) entry which is preliminary data.</text>
</comment>
<gene>
    <name evidence="1" type="ORF">OKA104_LOCUS50889</name>
</gene>
<feature type="non-terminal residue" evidence="1">
    <location>
        <position position="128"/>
    </location>
</feature>
<dbReference type="AlphaFoldDB" id="A0A820NN41"/>
<organism evidence="1 2">
    <name type="scientific">Adineta steineri</name>
    <dbReference type="NCBI Taxonomy" id="433720"/>
    <lineage>
        <taxon>Eukaryota</taxon>
        <taxon>Metazoa</taxon>
        <taxon>Spiralia</taxon>
        <taxon>Gnathifera</taxon>
        <taxon>Rotifera</taxon>
        <taxon>Eurotatoria</taxon>
        <taxon>Bdelloidea</taxon>
        <taxon>Adinetida</taxon>
        <taxon>Adinetidae</taxon>
        <taxon>Adineta</taxon>
    </lineage>
</organism>
<name>A0A820NN41_9BILA</name>
<reference evidence="1" key="1">
    <citation type="submission" date="2021-02" db="EMBL/GenBank/DDBJ databases">
        <authorList>
            <person name="Nowell W R."/>
        </authorList>
    </citation>
    <scope>NUCLEOTIDE SEQUENCE</scope>
</reference>
<protein>
    <submittedName>
        <fullName evidence="1">Uncharacterized protein</fullName>
    </submittedName>
</protein>
<proteinExistence type="predicted"/>
<sequence length="128" mass="14513">SSINLIDGWTLFCPSTNLTNETIYKYFVNNQQTSGHQSLIFGLRELNSTEINSFCSNNNNTNNDLPIIDEKFNFTSNYQLRIYTSGCYYLDQNNQYKSDGVIVGPLTNHYETECLSTHLTSFAGGIIN</sequence>
<evidence type="ECO:0000313" key="1">
    <source>
        <dbReference type="EMBL" id="CAF4391269.1"/>
    </source>
</evidence>
<evidence type="ECO:0000313" key="2">
    <source>
        <dbReference type="Proteomes" id="UP000663881"/>
    </source>
</evidence>
<dbReference type="EMBL" id="CAJOAY010026524">
    <property type="protein sequence ID" value="CAF4391269.1"/>
    <property type="molecule type" value="Genomic_DNA"/>
</dbReference>
<dbReference type="Proteomes" id="UP000663881">
    <property type="component" value="Unassembled WGS sequence"/>
</dbReference>